<gene>
    <name evidence="1" type="ORF">MSG28_007928</name>
</gene>
<evidence type="ECO:0000313" key="1">
    <source>
        <dbReference type="EMBL" id="KAI8420699.1"/>
    </source>
</evidence>
<protein>
    <submittedName>
        <fullName evidence="1">Uncharacterized protein</fullName>
    </submittedName>
</protein>
<name>A0ACC0J995_CHOFU</name>
<sequence length="253" mass="27822">MWFCVPACGVVRGGRIIGGVSVVNGEYPWLAGIIRDDRFVCGATVLARDHLMTAAHCVSSVDVSRLKVLVGVHNITDPMAKTYSVRTVTEHPDFNSYNYDNDIAIIRLTEPVPESIFRPLCLPEDGDSRMLSNEEAIVSGWGSTEEKGYPTDTPNKVTVRIWDQEECANAGYGRRKVTPRMLCANAPDKDACTGDSGGPLLLSHPYNHVVGVVSWGRGCARVGYPGVYTRVLKFLPWLKKALRNACLCSPPYY</sequence>
<dbReference type="Proteomes" id="UP001064048">
    <property type="component" value="Chromosome 13"/>
</dbReference>
<dbReference type="EMBL" id="CM046113">
    <property type="protein sequence ID" value="KAI8420699.1"/>
    <property type="molecule type" value="Genomic_DNA"/>
</dbReference>
<comment type="caution">
    <text evidence="1">The sequence shown here is derived from an EMBL/GenBank/DDBJ whole genome shotgun (WGS) entry which is preliminary data.</text>
</comment>
<accession>A0ACC0J995</accession>
<proteinExistence type="predicted"/>
<organism evidence="1 2">
    <name type="scientific">Choristoneura fumiferana</name>
    <name type="common">Spruce budworm moth</name>
    <name type="synonym">Archips fumiferana</name>
    <dbReference type="NCBI Taxonomy" id="7141"/>
    <lineage>
        <taxon>Eukaryota</taxon>
        <taxon>Metazoa</taxon>
        <taxon>Ecdysozoa</taxon>
        <taxon>Arthropoda</taxon>
        <taxon>Hexapoda</taxon>
        <taxon>Insecta</taxon>
        <taxon>Pterygota</taxon>
        <taxon>Neoptera</taxon>
        <taxon>Endopterygota</taxon>
        <taxon>Lepidoptera</taxon>
        <taxon>Glossata</taxon>
        <taxon>Ditrysia</taxon>
        <taxon>Tortricoidea</taxon>
        <taxon>Tortricidae</taxon>
        <taxon>Tortricinae</taxon>
        <taxon>Choristoneura</taxon>
    </lineage>
</organism>
<reference evidence="1 2" key="1">
    <citation type="journal article" date="2022" name="Genome Biol. Evol.">
        <title>The Spruce Budworm Genome: Reconstructing the Evolutionary History of Antifreeze Proteins.</title>
        <authorList>
            <person name="Beliveau C."/>
            <person name="Gagne P."/>
            <person name="Picq S."/>
            <person name="Vernygora O."/>
            <person name="Keeling C.I."/>
            <person name="Pinkney K."/>
            <person name="Doucet D."/>
            <person name="Wen F."/>
            <person name="Johnston J.S."/>
            <person name="Maaroufi H."/>
            <person name="Boyle B."/>
            <person name="Laroche J."/>
            <person name="Dewar K."/>
            <person name="Juretic N."/>
            <person name="Blackburn G."/>
            <person name="Nisole A."/>
            <person name="Brunet B."/>
            <person name="Brandao M."/>
            <person name="Lumley L."/>
            <person name="Duan J."/>
            <person name="Quan G."/>
            <person name="Lucarotti C.J."/>
            <person name="Roe A.D."/>
            <person name="Sperling F.A.H."/>
            <person name="Levesque R.C."/>
            <person name="Cusson M."/>
        </authorList>
    </citation>
    <scope>NUCLEOTIDE SEQUENCE [LARGE SCALE GENOMIC DNA]</scope>
    <source>
        <strain evidence="1">Glfc:IPQL:Cfum</strain>
    </source>
</reference>
<keyword evidence="2" id="KW-1185">Reference proteome</keyword>
<evidence type="ECO:0000313" key="2">
    <source>
        <dbReference type="Proteomes" id="UP001064048"/>
    </source>
</evidence>